<dbReference type="EnsemblBacteria" id="ABC24190">
    <property type="protein sequence ID" value="ABC24190"/>
    <property type="gene ID" value="Rru_A3396"/>
</dbReference>
<evidence type="ECO:0000256" key="7">
    <source>
        <dbReference type="PROSITE-ProRule" id="PRU00533"/>
    </source>
</evidence>
<evidence type="ECO:0000313" key="10">
    <source>
        <dbReference type="Proteomes" id="UP000001929"/>
    </source>
</evidence>
<dbReference type="InterPro" id="IPR016181">
    <property type="entry name" value="Acyl_CoA_acyltransferase"/>
</dbReference>
<reference evidence="9 10" key="1">
    <citation type="journal article" date="2011" name="Stand. Genomic Sci.">
        <title>Complete genome sequence of Rhodospirillum rubrum type strain (S1).</title>
        <authorList>
            <person name="Munk A.C."/>
            <person name="Copeland A."/>
            <person name="Lucas S."/>
            <person name="Lapidus A."/>
            <person name="Del Rio T.G."/>
            <person name="Barry K."/>
            <person name="Detter J.C."/>
            <person name="Hammon N."/>
            <person name="Israni S."/>
            <person name="Pitluck S."/>
            <person name="Brettin T."/>
            <person name="Bruce D."/>
            <person name="Han C."/>
            <person name="Tapia R."/>
            <person name="Gilna P."/>
            <person name="Schmutz J."/>
            <person name="Larimer F."/>
            <person name="Land M."/>
            <person name="Kyrpides N.C."/>
            <person name="Mavromatis K."/>
            <person name="Richardson P."/>
            <person name="Rohde M."/>
            <person name="Goker M."/>
            <person name="Klenk H.P."/>
            <person name="Zhang Y."/>
            <person name="Roberts G.P."/>
            <person name="Reslewic S."/>
            <person name="Schwartz D.C."/>
        </authorList>
    </citation>
    <scope>NUCLEOTIDE SEQUENCE [LARGE SCALE GENOMIC DNA]</scope>
    <source>
        <strain evidence="10">ATCC 11170 / ATH 1.1.1 / DSM 467 / LMG 4362 / NCIMB 8255 / S1</strain>
    </source>
</reference>
<evidence type="ECO:0000313" key="9">
    <source>
        <dbReference type="EMBL" id="ABC24190.1"/>
    </source>
</evidence>
<evidence type="ECO:0000256" key="6">
    <source>
        <dbReference type="ARBA" id="ARBA00048576"/>
    </source>
</evidence>
<keyword evidence="4 8" id="KW-0949">S-adenosyl-L-methionine</keyword>
<dbReference type="GO" id="GO:0061579">
    <property type="term" value="F:N-acyl homoserine lactone synthase activity"/>
    <property type="evidence" value="ECO:0007669"/>
    <property type="project" value="UniProtKB-UniRule"/>
</dbReference>
<dbReference type="KEGG" id="rru:Rru_A3396"/>
<dbReference type="PROSITE" id="PS51187">
    <property type="entry name" value="AUTOINDUCER_SYNTH_2"/>
    <property type="match status" value="1"/>
</dbReference>
<dbReference type="PhylomeDB" id="Q2RNV5"/>
<keyword evidence="2 7" id="KW-0673">Quorum sensing</keyword>
<dbReference type="Gene3D" id="3.40.630.30">
    <property type="match status" value="1"/>
</dbReference>
<organism evidence="9 10">
    <name type="scientific">Rhodospirillum rubrum (strain ATCC 11170 / ATH 1.1.1 / DSM 467 / LMG 4362 / NCIMB 8255 / S1)</name>
    <dbReference type="NCBI Taxonomy" id="269796"/>
    <lineage>
        <taxon>Bacteria</taxon>
        <taxon>Pseudomonadati</taxon>
        <taxon>Pseudomonadota</taxon>
        <taxon>Alphaproteobacteria</taxon>
        <taxon>Rhodospirillales</taxon>
        <taxon>Rhodospirillaceae</taxon>
        <taxon>Rhodospirillum</taxon>
    </lineage>
</organism>
<dbReference type="PATRIC" id="fig|269796.9.peg.3512"/>
<name>Q2RNV5_RHORT</name>
<keyword evidence="5 7" id="KW-0071">Autoinducer synthesis</keyword>
<gene>
    <name evidence="9" type="ordered locus">Rru_A3396</name>
</gene>
<protein>
    <recommendedName>
        <fullName evidence="1 8">Acyl-homoserine-lactone synthase</fullName>
        <ecNumber evidence="1 8">2.3.1.184</ecNumber>
    </recommendedName>
    <alternativeName>
        <fullName evidence="8">Autoinducer synthesis protein</fullName>
    </alternativeName>
</protein>
<evidence type="ECO:0000256" key="2">
    <source>
        <dbReference type="ARBA" id="ARBA00022654"/>
    </source>
</evidence>
<dbReference type="EMBL" id="CP000230">
    <property type="protein sequence ID" value="ABC24190.1"/>
    <property type="molecule type" value="Genomic_DNA"/>
</dbReference>
<dbReference type="GO" id="GO:0007165">
    <property type="term" value="P:signal transduction"/>
    <property type="evidence" value="ECO:0007669"/>
    <property type="project" value="TreeGrafter"/>
</dbReference>
<dbReference type="STRING" id="269796.Rru_A3396"/>
<dbReference type="HOGENOM" id="CLU_085711_2_0_5"/>
<proteinExistence type="inferred from homology"/>
<evidence type="ECO:0000256" key="1">
    <source>
        <dbReference type="ARBA" id="ARBA00012340"/>
    </source>
</evidence>
<dbReference type="eggNOG" id="COG3916">
    <property type="taxonomic scope" value="Bacteria"/>
</dbReference>
<evidence type="ECO:0000256" key="8">
    <source>
        <dbReference type="RuleBase" id="RU361135"/>
    </source>
</evidence>
<comment type="similarity">
    <text evidence="7 8">Belongs to the autoinducer synthase family.</text>
</comment>
<dbReference type="PRINTS" id="PR01549">
    <property type="entry name" value="AUTOINDCRSYN"/>
</dbReference>
<dbReference type="Proteomes" id="UP000001929">
    <property type="component" value="Chromosome"/>
</dbReference>
<dbReference type="EC" id="2.3.1.184" evidence="1 8"/>
<dbReference type="InterPro" id="IPR001690">
    <property type="entry name" value="Autoind_synthase"/>
</dbReference>
<dbReference type="Pfam" id="PF00765">
    <property type="entry name" value="Autoind_synth"/>
    <property type="match status" value="1"/>
</dbReference>
<dbReference type="AlphaFoldDB" id="Q2RNV5"/>
<evidence type="ECO:0000256" key="3">
    <source>
        <dbReference type="ARBA" id="ARBA00022679"/>
    </source>
</evidence>
<dbReference type="InterPro" id="IPR018311">
    <property type="entry name" value="Autoind_synth_CS"/>
</dbReference>
<dbReference type="SUPFAM" id="SSF55729">
    <property type="entry name" value="Acyl-CoA N-acyltransferases (Nat)"/>
    <property type="match status" value="1"/>
</dbReference>
<sequence length="206" mass="23058">MVILTDRENAICNAFLLHSFSELRHEVFVNRLKWPLQCPPGREIDRFDDQDAVYMTISGVGGRVVAGLRLLDTVKRSLLNEVFPMLVDGPLPRDPKVMDVTRFAVDHRPEYVEGTGNLCGLLLCALQDYGLARGLTGYVSVSDVRMEPILRRGGYRFRRMGGMIEMDGTGVVALEVEISPEVRAIARRRAGVSERVLVDERLRSAA</sequence>
<evidence type="ECO:0000256" key="5">
    <source>
        <dbReference type="ARBA" id="ARBA00022929"/>
    </source>
</evidence>
<dbReference type="GO" id="GO:0009372">
    <property type="term" value="P:quorum sensing"/>
    <property type="evidence" value="ECO:0007669"/>
    <property type="project" value="UniProtKB-UniRule"/>
</dbReference>
<keyword evidence="10" id="KW-1185">Reference proteome</keyword>
<evidence type="ECO:0000256" key="4">
    <source>
        <dbReference type="ARBA" id="ARBA00022691"/>
    </source>
</evidence>
<dbReference type="PROSITE" id="PS00949">
    <property type="entry name" value="AUTOINDUCER_SYNTH_1"/>
    <property type="match status" value="1"/>
</dbReference>
<keyword evidence="3 8" id="KW-0808">Transferase</keyword>
<dbReference type="PANTHER" id="PTHR39322:SF1">
    <property type="entry name" value="ISOVALERYL-HOMOSERINE LACTONE SYNTHASE"/>
    <property type="match status" value="1"/>
</dbReference>
<dbReference type="PANTHER" id="PTHR39322">
    <property type="entry name" value="ACYL-HOMOSERINE-LACTONE SYNTHASE"/>
    <property type="match status" value="1"/>
</dbReference>
<comment type="catalytic activity">
    <reaction evidence="6 8">
        <text>a fatty acyl-[ACP] + S-adenosyl-L-methionine = an N-acyl-L-homoserine lactone + S-methyl-5'-thioadenosine + holo-[ACP] + H(+)</text>
        <dbReference type="Rhea" id="RHEA:10096"/>
        <dbReference type="Rhea" id="RHEA-COMP:9685"/>
        <dbReference type="Rhea" id="RHEA-COMP:14125"/>
        <dbReference type="ChEBI" id="CHEBI:15378"/>
        <dbReference type="ChEBI" id="CHEBI:17509"/>
        <dbReference type="ChEBI" id="CHEBI:55474"/>
        <dbReference type="ChEBI" id="CHEBI:59789"/>
        <dbReference type="ChEBI" id="CHEBI:64479"/>
        <dbReference type="ChEBI" id="CHEBI:138651"/>
        <dbReference type="EC" id="2.3.1.184"/>
    </reaction>
</comment>
<dbReference type="RefSeq" id="WP_011391143.1">
    <property type="nucleotide sequence ID" value="NC_007643.1"/>
</dbReference>
<accession>Q2RNV5</accession>